<name>A0A0E0C2U8_9ORYZ</name>
<accession>A0A0E0C2U8</accession>
<dbReference type="EnsemblPlants" id="OMERI01G16400.1">
    <property type="protein sequence ID" value="OMERI01G16400.1"/>
    <property type="gene ID" value="OMERI01G16400"/>
</dbReference>
<dbReference type="AlphaFoldDB" id="A0A0E0C2U8"/>
<dbReference type="Proteomes" id="UP000008021">
    <property type="component" value="Chromosome 1"/>
</dbReference>
<organism evidence="1">
    <name type="scientific">Oryza meridionalis</name>
    <dbReference type="NCBI Taxonomy" id="40149"/>
    <lineage>
        <taxon>Eukaryota</taxon>
        <taxon>Viridiplantae</taxon>
        <taxon>Streptophyta</taxon>
        <taxon>Embryophyta</taxon>
        <taxon>Tracheophyta</taxon>
        <taxon>Spermatophyta</taxon>
        <taxon>Magnoliopsida</taxon>
        <taxon>Liliopsida</taxon>
        <taxon>Poales</taxon>
        <taxon>Poaceae</taxon>
        <taxon>BOP clade</taxon>
        <taxon>Oryzoideae</taxon>
        <taxon>Oryzeae</taxon>
        <taxon>Oryzinae</taxon>
        <taxon>Oryza</taxon>
    </lineage>
</organism>
<proteinExistence type="predicted"/>
<reference evidence="1" key="2">
    <citation type="submission" date="2018-05" db="EMBL/GenBank/DDBJ databases">
        <title>OmerRS3 (Oryza meridionalis Reference Sequence Version 3).</title>
        <authorList>
            <person name="Zhang J."/>
            <person name="Kudrna D."/>
            <person name="Lee S."/>
            <person name="Talag J."/>
            <person name="Welchert J."/>
            <person name="Wing R.A."/>
        </authorList>
    </citation>
    <scope>NUCLEOTIDE SEQUENCE [LARGE SCALE GENOMIC DNA]</scope>
    <source>
        <strain evidence="1">cv. OR44</strain>
    </source>
</reference>
<keyword evidence="2" id="KW-1185">Reference proteome</keyword>
<protein>
    <submittedName>
        <fullName evidence="1">Uncharacterized protein</fullName>
    </submittedName>
</protein>
<dbReference type="HOGENOM" id="CLU_095854_3_0_1"/>
<reference evidence="1" key="1">
    <citation type="submission" date="2015-04" db="UniProtKB">
        <authorList>
            <consortium name="EnsemblPlants"/>
        </authorList>
    </citation>
    <scope>IDENTIFICATION</scope>
</reference>
<sequence length="73" mass="7671">MPPSHGFSFGQNWRGGRRVVEWRGPGPALRDGGSMESADGGASVRCGGSYVLPFVFVVVLCGGRRSAFKVIGS</sequence>
<dbReference type="Gramene" id="OMERI01G16400.1">
    <property type="protein sequence ID" value="OMERI01G16400.1"/>
    <property type="gene ID" value="OMERI01G16400"/>
</dbReference>
<evidence type="ECO:0000313" key="2">
    <source>
        <dbReference type="Proteomes" id="UP000008021"/>
    </source>
</evidence>
<evidence type="ECO:0000313" key="1">
    <source>
        <dbReference type="EnsemblPlants" id="OMERI01G16400.1"/>
    </source>
</evidence>